<feature type="domain" description="Putative Flp pilus-assembly TadG-like N-terminal" evidence="2">
    <location>
        <begin position="19"/>
        <end position="64"/>
    </location>
</feature>
<keyword evidence="1" id="KW-0472">Membrane</keyword>
<evidence type="ECO:0000313" key="3">
    <source>
        <dbReference type="EMBL" id="GAW94871.1"/>
    </source>
</evidence>
<dbReference type="RefSeq" id="WP_057179960.1">
    <property type="nucleotide sequence ID" value="NZ_BDQM01000002.1"/>
</dbReference>
<name>A0ABQ0MTB5_9GAMM</name>
<dbReference type="Proteomes" id="UP000197068">
    <property type="component" value="Unassembled WGS sequence"/>
</dbReference>
<sequence>MLYLPHTHRPTTDQGCQKGNVLVLFVISLLALITLASLALDGGHLLLNKGRLQNLVDAAALHAAKELDQGATKAQASAAAINLLQINLAHTDQQELSRAIAFDGDTSALLTIAYSVEADPFSAVTDPSIDAQFVKVSLKKITLDNFLAHVFSFNKRVSATALAGPSTAIKNCFTKVVPMMVCGTPNTKNFGLDENRLYMMKLGSHTSLPVGPGNFQLLALGGSSSADVILKGLAGAPNQIDTCFNATVNYTTASGNKVNAVATGLNTRLGLWERNIRGEELTYHRDENICQGEIITIADIEVDGVINEDALAAAYEHKAYQAAWYIEDNEISGCTVPTMGLSNPPPNEENFSFADHATHRRRIMPLVVGECNSSGQVNFLGVRCFFLTQKVEHKGLTSYVIGEFIDDCPGGGNPSLAPVDTPGPYKMVLYHVPGSTDS</sequence>
<protein>
    <recommendedName>
        <fullName evidence="2">Putative Flp pilus-assembly TadG-like N-terminal domain-containing protein</fullName>
    </recommendedName>
</protein>
<evidence type="ECO:0000259" key="2">
    <source>
        <dbReference type="Pfam" id="PF13400"/>
    </source>
</evidence>
<keyword evidence="4" id="KW-1185">Reference proteome</keyword>
<accession>A0ABQ0MTB5</accession>
<comment type="caution">
    <text evidence="3">The sequence shown here is derived from an EMBL/GenBank/DDBJ whole genome shotgun (WGS) entry which is preliminary data.</text>
</comment>
<evidence type="ECO:0000313" key="4">
    <source>
        <dbReference type="Proteomes" id="UP000197068"/>
    </source>
</evidence>
<dbReference type="Pfam" id="PF13400">
    <property type="entry name" value="Tad"/>
    <property type="match status" value="1"/>
</dbReference>
<dbReference type="InterPro" id="IPR028087">
    <property type="entry name" value="Tad_N"/>
</dbReference>
<dbReference type="EMBL" id="BDQM01000002">
    <property type="protein sequence ID" value="GAW94871.1"/>
    <property type="molecule type" value="Genomic_DNA"/>
</dbReference>
<gene>
    <name evidence="3" type="ORF">MTCD1_00469</name>
</gene>
<keyword evidence="1" id="KW-0812">Transmembrane</keyword>
<proteinExistence type="predicted"/>
<keyword evidence="1" id="KW-1133">Transmembrane helix</keyword>
<reference evidence="3 4" key="1">
    <citation type="submission" date="2017-06" db="EMBL/GenBank/DDBJ databases">
        <title>Whole Genome Sequences of Colwellia marinimaniae MTCD1.</title>
        <authorList>
            <person name="Kusumoto H."/>
            <person name="Inoue M."/>
            <person name="Tanikawa K."/>
            <person name="Maeji H."/>
            <person name="Cameron J.H."/>
            <person name="Bartlett D.H."/>
        </authorList>
    </citation>
    <scope>NUCLEOTIDE SEQUENCE [LARGE SCALE GENOMIC DNA]</scope>
    <source>
        <strain evidence="3 4">MTCD1</strain>
    </source>
</reference>
<evidence type="ECO:0000256" key="1">
    <source>
        <dbReference type="SAM" id="Phobius"/>
    </source>
</evidence>
<organism evidence="3 4">
    <name type="scientific">Colwellia marinimaniae</name>
    <dbReference type="NCBI Taxonomy" id="1513592"/>
    <lineage>
        <taxon>Bacteria</taxon>
        <taxon>Pseudomonadati</taxon>
        <taxon>Pseudomonadota</taxon>
        <taxon>Gammaproteobacteria</taxon>
        <taxon>Alteromonadales</taxon>
        <taxon>Colwelliaceae</taxon>
        <taxon>Colwellia</taxon>
    </lineage>
</organism>
<feature type="transmembrane region" description="Helical" evidence="1">
    <location>
        <begin position="21"/>
        <end position="40"/>
    </location>
</feature>